<reference evidence="3" key="1">
    <citation type="journal article" date="2019" name="Int. J. Syst. Evol. Microbiol.">
        <title>The Global Catalogue of Microorganisms (GCM) 10K type strain sequencing project: providing services to taxonomists for standard genome sequencing and annotation.</title>
        <authorList>
            <consortium name="The Broad Institute Genomics Platform"/>
            <consortium name="The Broad Institute Genome Sequencing Center for Infectious Disease"/>
            <person name="Wu L."/>
            <person name="Ma J."/>
        </authorList>
    </citation>
    <scope>NUCLEOTIDE SEQUENCE [LARGE SCALE GENOMIC DNA]</scope>
    <source>
        <strain evidence="3">CCM 8932</strain>
    </source>
</reference>
<dbReference type="PANTHER" id="PTHR24023:SF1095">
    <property type="entry name" value="EGF-LIKE DOMAIN-CONTAINING PROTEIN"/>
    <property type="match status" value="1"/>
</dbReference>
<gene>
    <name evidence="2" type="ORF">ACFP3T_11450</name>
</gene>
<comment type="caution">
    <text evidence="2">The sequence shown here is derived from an EMBL/GenBank/DDBJ whole genome shotgun (WGS) entry which is preliminary data.</text>
</comment>
<dbReference type="InterPro" id="IPR050149">
    <property type="entry name" value="Collagen_superfamily"/>
</dbReference>
<keyword evidence="3" id="KW-1185">Reference proteome</keyword>
<sequence>MRKLYLGYGDSQFKFSDTTTEIHLNAFDDGSAADLTADAKVKIKNDSGYLLGISAGITDNHAVITSGQLAQLPVGSYLIELWDTVDGGTAIYPSDGFLALQINENVAGLSGGLVSSITVDDFIQQFSSLSQQLKQEVTDAVSNGLKGDTGATGAKGDTDAQGIQGIQGERGEQGETGPQGIQGIAGNDFSIAETFPSAASMSGDGLNTGDFVIISSTVDDPDNAKLYLWNGTAFTFVTDMSGATGVKGDTGAQGIQGEQGLQGEQGTQGIQGTKGDTGATGPQGPKGDTGETGATGPQGASGKDAVINIISQADYDKLTDKSGVYFIEG</sequence>
<dbReference type="Pfam" id="PF01391">
    <property type="entry name" value="Collagen"/>
    <property type="match status" value="2"/>
</dbReference>
<dbReference type="Gene3D" id="1.20.5.320">
    <property type="entry name" value="6-Phosphogluconate Dehydrogenase, domain 3"/>
    <property type="match status" value="2"/>
</dbReference>
<evidence type="ECO:0000313" key="2">
    <source>
        <dbReference type="EMBL" id="MFC6165289.1"/>
    </source>
</evidence>
<feature type="compositionally biased region" description="Low complexity" evidence="1">
    <location>
        <begin position="253"/>
        <end position="273"/>
    </location>
</feature>
<dbReference type="RefSeq" id="WP_137640946.1">
    <property type="nucleotide sequence ID" value="NZ_BJDK01000034.1"/>
</dbReference>
<protein>
    <submittedName>
        <fullName evidence="2">Collagen-like protein</fullName>
    </submittedName>
</protein>
<name>A0ABW1R760_9LACO</name>
<dbReference type="PANTHER" id="PTHR24023">
    <property type="entry name" value="COLLAGEN ALPHA"/>
    <property type="match status" value="1"/>
</dbReference>
<dbReference type="Proteomes" id="UP001596253">
    <property type="component" value="Unassembled WGS sequence"/>
</dbReference>
<evidence type="ECO:0000256" key="1">
    <source>
        <dbReference type="SAM" id="MobiDB-lite"/>
    </source>
</evidence>
<accession>A0ABW1R760</accession>
<organism evidence="2 3">
    <name type="scientific">Lactiplantibacillus dongliensis</name>
    <dbReference type="NCBI Taxonomy" id="2559919"/>
    <lineage>
        <taxon>Bacteria</taxon>
        <taxon>Bacillati</taxon>
        <taxon>Bacillota</taxon>
        <taxon>Bacilli</taxon>
        <taxon>Lactobacillales</taxon>
        <taxon>Lactobacillaceae</taxon>
        <taxon>Lactiplantibacillus</taxon>
    </lineage>
</organism>
<proteinExistence type="predicted"/>
<dbReference type="EMBL" id="JBHSSD010000044">
    <property type="protein sequence ID" value="MFC6165289.1"/>
    <property type="molecule type" value="Genomic_DNA"/>
</dbReference>
<evidence type="ECO:0000313" key="3">
    <source>
        <dbReference type="Proteomes" id="UP001596253"/>
    </source>
</evidence>
<feature type="region of interest" description="Disordered" evidence="1">
    <location>
        <begin position="250"/>
        <end position="302"/>
    </location>
</feature>
<dbReference type="InterPro" id="IPR008160">
    <property type="entry name" value="Collagen"/>
</dbReference>